<organism evidence="1 2">
    <name type="scientific">Pseudomonas violetae</name>
    <dbReference type="NCBI Taxonomy" id="2915813"/>
    <lineage>
        <taxon>Bacteria</taxon>
        <taxon>Pseudomonadati</taxon>
        <taxon>Pseudomonadota</taxon>
        <taxon>Gammaproteobacteria</taxon>
        <taxon>Pseudomonadales</taxon>
        <taxon>Pseudomonadaceae</taxon>
        <taxon>Pseudomonas</taxon>
    </lineage>
</organism>
<evidence type="ECO:0000313" key="1">
    <source>
        <dbReference type="EMBL" id="MCK1788960.1"/>
    </source>
</evidence>
<proteinExistence type="predicted"/>
<sequence>MLLSNCDFIDATAFELYVLEKVCPIFDQGYSEELDLRDCDGAVISIGITDHVGASSVATLKDDLAPMLFGTAWKILDLSIELCLNKLTPRSSWQISEKKQKALNGEVRFEGLTRSRGIWRCICSVYAATVEHRHCLTHRTASVDQSSGEFNGVDRHGNAILPLSRACQIAMAKIAIIVARGFGEGGLSLRDEQNLKYQLDILQPHTNLPLFDVGIVGQCVNILMKLRPEGEDMILDIDGVLRRAEKILPGRVNFNLIIDIPGDTGRRLFAKAEDVPRAPTVINLSTLPSWLTYR</sequence>
<keyword evidence="2" id="KW-1185">Reference proteome</keyword>
<dbReference type="RefSeq" id="WP_247286610.1">
    <property type="nucleotide sequence ID" value="NZ_JAKNRW010000001.1"/>
</dbReference>
<dbReference type="Proteomes" id="UP001299876">
    <property type="component" value="Unassembled WGS sequence"/>
</dbReference>
<accession>A0ABT0ET99</accession>
<protein>
    <submittedName>
        <fullName evidence="1">Uncharacterized protein</fullName>
    </submittedName>
</protein>
<name>A0ABT0ET99_9PSED</name>
<evidence type="ECO:0000313" key="2">
    <source>
        <dbReference type="Proteomes" id="UP001299876"/>
    </source>
</evidence>
<dbReference type="EMBL" id="JAKNRW010000001">
    <property type="protein sequence ID" value="MCK1788960.1"/>
    <property type="molecule type" value="Genomic_DNA"/>
</dbReference>
<reference evidence="1 2" key="1">
    <citation type="submission" date="2022-02" db="EMBL/GenBank/DDBJ databases">
        <title>Comparative genomics of the first Antarctic Pseudomonas spp. capable of biotransforming 2,4,6-Trinitrotoluene.</title>
        <authorList>
            <person name="Cabrera M.A."/>
            <person name="Marquez S.L."/>
            <person name="Perez-Donoso J.M."/>
        </authorList>
    </citation>
    <scope>NUCLEOTIDE SEQUENCE [LARGE SCALE GENOMIC DNA]</scope>
    <source>
        <strain evidence="1 2">TNT19</strain>
    </source>
</reference>
<gene>
    <name evidence="1" type="ORF">L9059_01905</name>
</gene>
<comment type="caution">
    <text evidence="1">The sequence shown here is derived from an EMBL/GenBank/DDBJ whole genome shotgun (WGS) entry which is preliminary data.</text>
</comment>